<evidence type="ECO:0000313" key="14">
    <source>
        <dbReference type="EMBL" id="KAK7295347.1"/>
    </source>
</evidence>
<dbReference type="InterPro" id="IPR001356">
    <property type="entry name" value="HD"/>
</dbReference>
<evidence type="ECO:0000256" key="4">
    <source>
        <dbReference type="ARBA" id="ARBA00023155"/>
    </source>
</evidence>
<dbReference type="PROSITE" id="PS50071">
    <property type="entry name" value="HOMEOBOX_2"/>
    <property type="match status" value="1"/>
</dbReference>
<dbReference type="SUPFAM" id="SSF46689">
    <property type="entry name" value="Homeodomain-like"/>
    <property type="match status" value="1"/>
</dbReference>
<dbReference type="FunFam" id="1.10.10.60:FF:000144">
    <property type="entry name" value="homeobox-leucine zipper protein ATHB-6-like"/>
    <property type="match status" value="1"/>
</dbReference>
<evidence type="ECO:0000256" key="5">
    <source>
        <dbReference type="ARBA" id="ARBA00023163"/>
    </source>
</evidence>
<accession>A0AAN9JAG1</accession>
<keyword evidence="6 8" id="KW-0539">Nucleus</keyword>
<dbReference type="PRINTS" id="PR00031">
    <property type="entry name" value="HTHREPRESSR"/>
</dbReference>
<dbReference type="PANTHER" id="PTHR24326:SF538">
    <property type="entry name" value="HOMEOBOX-LEUCINE ZIPPER PROTEIN HAT7"/>
    <property type="match status" value="1"/>
</dbReference>
<dbReference type="InterPro" id="IPR009057">
    <property type="entry name" value="Homeodomain-like_sf"/>
</dbReference>
<comment type="caution">
    <text evidence="14">The sequence shown here is derived from an EMBL/GenBank/DDBJ whole genome shotgun (WGS) entry which is preliminary data.</text>
</comment>
<dbReference type="GO" id="GO:0000976">
    <property type="term" value="F:transcription cis-regulatory region binding"/>
    <property type="evidence" value="ECO:0007669"/>
    <property type="project" value="UniProtKB-ARBA"/>
</dbReference>
<feature type="domain" description="Homeobox" evidence="13">
    <location>
        <begin position="97"/>
        <end position="152"/>
    </location>
</feature>
<keyword evidence="3 8" id="KW-0238">DNA-binding</keyword>
<dbReference type="PROSITE" id="PS00027">
    <property type="entry name" value="HOMEOBOX_1"/>
    <property type="match status" value="1"/>
</dbReference>
<proteinExistence type="inferred from homology"/>
<evidence type="ECO:0000256" key="2">
    <source>
        <dbReference type="ARBA" id="ARBA00023015"/>
    </source>
</evidence>
<keyword evidence="15" id="KW-1185">Reference proteome</keyword>
<reference evidence="14 15" key="1">
    <citation type="submission" date="2024-01" db="EMBL/GenBank/DDBJ databases">
        <title>The genomes of 5 underutilized Papilionoideae crops provide insights into root nodulation and disease resistance.</title>
        <authorList>
            <person name="Yuan L."/>
        </authorList>
    </citation>
    <scope>NUCLEOTIDE SEQUENCE [LARGE SCALE GENOMIC DNA]</scope>
    <source>
        <strain evidence="14">LY-2023</strain>
        <tissue evidence="14">Leaf</tissue>
    </source>
</reference>
<evidence type="ECO:0000256" key="9">
    <source>
        <dbReference type="RuleBase" id="RU000682"/>
    </source>
</evidence>
<dbReference type="GO" id="GO:0000981">
    <property type="term" value="F:DNA-binding transcription factor activity, RNA polymerase II-specific"/>
    <property type="evidence" value="ECO:0007669"/>
    <property type="project" value="UniProtKB-UniRule"/>
</dbReference>
<evidence type="ECO:0000256" key="10">
    <source>
        <dbReference type="RuleBase" id="RU369038"/>
    </source>
</evidence>
<dbReference type="InterPro" id="IPR000047">
    <property type="entry name" value="HTH_motif"/>
</dbReference>
<comment type="function">
    <text evidence="10">Transcription factor.</text>
</comment>
<dbReference type="CDD" id="cd00086">
    <property type="entry name" value="homeodomain"/>
    <property type="match status" value="1"/>
</dbReference>
<feature type="region of interest" description="Disordered" evidence="12">
    <location>
        <begin position="33"/>
        <end position="52"/>
    </location>
</feature>
<evidence type="ECO:0000256" key="7">
    <source>
        <dbReference type="ARBA" id="ARBA00025748"/>
    </source>
</evidence>
<evidence type="ECO:0000256" key="12">
    <source>
        <dbReference type="SAM" id="MobiDB-lite"/>
    </source>
</evidence>
<name>A0AAN9JAG1_CLITE</name>
<evidence type="ECO:0000256" key="8">
    <source>
        <dbReference type="PROSITE-ProRule" id="PRU00108"/>
    </source>
</evidence>
<feature type="coiled-coil region" evidence="11">
    <location>
        <begin position="144"/>
        <end position="192"/>
    </location>
</feature>
<evidence type="ECO:0000313" key="15">
    <source>
        <dbReference type="Proteomes" id="UP001359559"/>
    </source>
</evidence>
<dbReference type="EMBL" id="JAYKXN010000004">
    <property type="protein sequence ID" value="KAK7295347.1"/>
    <property type="molecule type" value="Genomic_DNA"/>
</dbReference>
<dbReference type="SMART" id="SM00389">
    <property type="entry name" value="HOX"/>
    <property type="match status" value="1"/>
</dbReference>
<dbReference type="InterPro" id="IPR003106">
    <property type="entry name" value="Leu_zip_homeo"/>
</dbReference>
<evidence type="ECO:0000256" key="3">
    <source>
        <dbReference type="ARBA" id="ARBA00023125"/>
    </source>
</evidence>
<dbReference type="GO" id="GO:0045893">
    <property type="term" value="P:positive regulation of DNA-templated transcription"/>
    <property type="evidence" value="ECO:0007669"/>
    <property type="project" value="TreeGrafter"/>
</dbReference>
<dbReference type="AlphaFoldDB" id="A0AAN9JAG1"/>
<comment type="subcellular location">
    <subcellularLocation>
        <location evidence="1 8 9">Nucleus</location>
    </subcellularLocation>
</comment>
<dbReference type="Pfam" id="PF00046">
    <property type="entry name" value="Homeodomain"/>
    <property type="match status" value="1"/>
</dbReference>
<dbReference type="PANTHER" id="PTHR24326">
    <property type="entry name" value="HOMEOBOX-LEUCINE ZIPPER PROTEIN"/>
    <property type="match status" value="1"/>
</dbReference>
<keyword evidence="11" id="KW-0175">Coiled coil</keyword>
<evidence type="ECO:0000256" key="6">
    <source>
        <dbReference type="ARBA" id="ARBA00023242"/>
    </source>
</evidence>
<keyword evidence="2 10" id="KW-0805">Transcription regulation</keyword>
<keyword evidence="4 8" id="KW-0371">Homeobox</keyword>
<keyword evidence="5 10" id="KW-0804">Transcription</keyword>
<dbReference type="Pfam" id="PF02183">
    <property type="entry name" value="HALZ"/>
    <property type="match status" value="1"/>
</dbReference>
<protein>
    <recommendedName>
        <fullName evidence="10">Homeobox-leucine zipper protein</fullName>
    </recommendedName>
    <alternativeName>
        <fullName evidence="10">HD-ZIP protein</fullName>
    </alternativeName>
    <alternativeName>
        <fullName evidence="10">Homeodomain transcription factor</fullName>
    </alternativeName>
</protein>
<evidence type="ECO:0000256" key="11">
    <source>
        <dbReference type="SAM" id="Coils"/>
    </source>
</evidence>
<organism evidence="14 15">
    <name type="scientific">Clitoria ternatea</name>
    <name type="common">Butterfly pea</name>
    <dbReference type="NCBI Taxonomy" id="43366"/>
    <lineage>
        <taxon>Eukaryota</taxon>
        <taxon>Viridiplantae</taxon>
        <taxon>Streptophyta</taxon>
        <taxon>Embryophyta</taxon>
        <taxon>Tracheophyta</taxon>
        <taxon>Spermatophyta</taxon>
        <taxon>Magnoliopsida</taxon>
        <taxon>eudicotyledons</taxon>
        <taxon>Gunneridae</taxon>
        <taxon>Pentapetalae</taxon>
        <taxon>rosids</taxon>
        <taxon>fabids</taxon>
        <taxon>Fabales</taxon>
        <taxon>Fabaceae</taxon>
        <taxon>Papilionoideae</taxon>
        <taxon>50 kb inversion clade</taxon>
        <taxon>NPAAA clade</taxon>
        <taxon>indigoferoid/millettioid clade</taxon>
        <taxon>Phaseoleae</taxon>
        <taxon>Clitoria</taxon>
    </lineage>
</organism>
<dbReference type="Proteomes" id="UP001359559">
    <property type="component" value="Unassembled WGS sequence"/>
</dbReference>
<gene>
    <name evidence="14" type="ORF">RJT34_18254</name>
</gene>
<dbReference type="InterPro" id="IPR045224">
    <property type="entry name" value="HDZip_class_I_plant"/>
</dbReference>
<feature type="DNA-binding region" description="Homeobox" evidence="8">
    <location>
        <begin position="99"/>
        <end position="153"/>
    </location>
</feature>
<evidence type="ECO:0000259" key="13">
    <source>
        <dbReference type="PROSITE" id="PS50071"/>
    </source>
</evidence>
<comment type="similarity">
    <text evidence="7 10">Belongs to the HD-ZIP homeobox family. Class I subfamily.</text>
</comment>
<dbReference type="Gene3D" id="1.10.10.60">
    <property type="entry name" value="Homeodomain-like"/>
    <property type="match status" value="1"/>
</dbReference>
<dbReference type="InterPro" id="IPR017970">
    <property type="entry name" value="Homeobox_CS"/>
</dbReference>
<sequence length="285" mass="32696">MNDITIIDIYPLNYYSTMAFPPSQSFMLNTHNEKEDHDHHHPSISLNTFPPLPPQHFQAGDGPFMLKRSMSFSGLENKCDGDDELSDDGLLFQYGGKKKRLNLEQVKALEKSFELGNKLEAERKVGLAKALGLQPRQISIWFQNRRARCKTKQLEKEYQLLKKQFQLVRSENDALKAHNHKLQAQLQALKSEDWCEAGTSLKKEVEGFLSINGSDNISDINLDLSRTLVLNSPVSVHQNCKSLLPTSLKPISTTQLSQDEGFCNMFHNIDEQDFWLWPDQQNHFH</sequence>
<evidence type="ECO:0000256" key="1">
    <source>
        <dbReference type="ARBA" id="ARBA00004123"/>
    </source>
</evidence>
<dbReference type="GO" id="GO:0005634">
    <property type="term" value="C:nucleus"/>
    <property type="evidence" value="ECO:0007669"/>
    <property type="project" value="UniProtKB-SubCell"/>
</dbReference>